<reference evidence="14 15" key="1">
    <citation type="submission" date="2019-07" db="EMBL/GenBank/DDBJ databases">
        <authorList>
            <person name="Zhao L.H."/>
        </authorList>
    </citation>
    <scope>NUCLEOTIDE SEQUENCE [LARGE SCALE GENOMIC DNA]</scope>
    <source>
        <strain evidence="14 15">Co35</strain>
    </source>
</reference>
<dbReference type="Pfam" id="PF00005">
    <property type="entry name" value="ABC_tran"/>
    <property type="match status" value="2"/>
</dbReference>
<dbReference type="GO" id="GO:0016887">
    <property type="term" value="F:ATP hydrolysis activity"/>
    <property type="evidence" value="ECO:0007669"/>
    <property type="project" value="UniProtKB-UniRule"/>
</dbReference>
<comment type="caution">
    <text evidence="14">The sequence shown here is derived from an EMBL/GenBank/DDBJ whole genome shotgun (WGS) entry which is preliminary data.</text>
</comment>
<evidence type="ECO:0000256" key="4">
    <source>
        <dbReference type="ARBA" id="ARBA00022730"/>
    </source>
</evidence>
<gene>
    <name evidence="12 14" type="primary">ettA</name>
    <name evidence="14" type="ORF">FNM00_08305</name>
</gene>
<keyword evidence="10 12" id="KW-0694">RNA-binding</keyword>
<dbReference type="OrthoDB" id="5592724at2"/>
<evidence type="ECO:0000256" key="10">
    <source>
        <dbReference type="ARBA" id="ARBA00022884"/>
    </source>
</evidence>
<dbReference type="InterPro" id="IPR032781">
    <property type="entry name" value="ABC_tran_Xtn"/>
</dbReference>
<dbReference type="AlphaFoldDB" id="A0A554SB90"/>
<feature type="binding site" evidence="12">
    <location>
        <begin position="356"/>
        <end position="363"/>
    </location>
    <ligand>
        <name>ATP</name>
        <dbReference type="ChEBI" id="CHEBI:30616"/>
        <label>2</label>
    </ligand>
</feature>
<dbReference type="NCBIfam" id="NF008775">
    <property type="entry name" value="PRK11819.1"/>
    <property type="match status" value="1"/>
</dbReference>
<protein>
    <recommendedName>
        <fullName evidence="12">Energy-dependent translational throttle protein EttA</fullName>
        <ecNumber evidence="12">3.6.1.-</ecNumber>
    </recommendedName>
    <alternativeName>
        <fullName evidence="12">Translational regulatory factor EttA</fullName>
    </alternativeName>
</protein>
<keyword evidence="11 12" id="KW-0648">Protein biosynthesis</keyword>
<evidence type="ECO:0000256" key="9">
    <source>
        <dbReference type="ARBA" id="ARBA00022845"/>
    </source>
</evidence>
<evidence type="ECO:0000256" key="1">
    <source>
        <dbReference type="ARBA" id="ARBA00005868"/>
    </source>
</evidence>
<evidence type="ECO:0000256" key="8">
    <source>
        <dbReference type="ARBA" id="ARBA00022840"/>
    </source>
</evidence>
<dbReference type="GO" id="GO:0043022">
    <property type="term" value="F:ribosome binding"/>
    <property type="evidence" value="ECO:0007669"/>
    <property type="project" value="UniProtKB-UniRule"/>
</dbReference>
<dbReference type="SUPFAM" id="SSF52540">
    <property type="entry name" value="P-loop containing nucleoside triphosphate hydrolases"/>
    <property type="match status" value="2"/>
</dbReference>
<dbReference type="GO" id="GO:0019843">
    <property type="term" value="F:rRNA binding"/>
    <property type="evidence" value="ECO:0007669"/>
    <property type="project" value="UniProtKB-UniRule"/>
</dbReference>
<keyword evidence="8 12" id="KW-0067">ATP-binding</keyword>
<proteinExistence type="inferred from homology"/>
<keyword evidence="7 12" id="KW-0378">Hydrolase</keyword>
<accession>A0A554SB90</accession>
<comment type="domain">
    <text evidence="12">The arm domain is inserted in the first ABC transporter domain. Probably contacts ribosomal protein L1.</text>
</comment>
<dbReference type="PROSITE" id="PS50893">
    <property type="entry name" value="ABC_TRANSPORTER_2"/>
    <property type="match status" value="2"/>
</dbReference>
<feature type="domain" description="ABC transporter" evidence="13">
    <location>
        <begin position="324"/>
        <end position="540"/>
    </location>
</feature>
<comment type="similarity">
    <text evidence="1 12">Belongs to the ABC transporter superfamily. ABCF family. Translational throttle EttA subfamily.</text>
</comment>
<dbReference type="PROSITE" id="PS00211">
    <property type="entry name" value="ABC_TRANSPORTER_1"/>
    <property type="match status" value="2"/>
</dbReference>
<evidence type="ECO:0000259" key="13">
    <source>
        <dbReference type="PROSITE" id="PS50893"/>
    </source>
</evidence>
<keyword evidence="6 12" id="KW-0547">Nucleotide-binding</keyword>
<evidence type="ECO:0000256" key="6">
    <source>
        <dbReference type="ARBA" id="ARBA00022741"/>
    </source>
</evidence>
<dbReference type="HAMAP" id="MF_00847">
    <property type="entry name" value="EttA"/>
    <property type="match status" value="1"/>
</dbReference>
<dbReference type="FunFam" id="3.40.50.300:FF:000183">
    <property type="entry name" value="ABC transporter ATP-binding protein yjjK"/>
    <property type="match status" value="1"/>
</dbReference>
<comment type="domain">
    <text evidence="12">The P-site tRNA interaction motif (PtIM domain) probably interacts with the P-site tRNA(fMet) as well as the 23S rRNA.</text>
</comment>
<dbReference type="RefSeq" id="WP_143912978.1">
    <property type="nucleotide sequence ID" value="NZ_VLNT01000005.1"/>
</dbReference>
<keyword evidence="2 12" id="KW-0963">Cytoplasm</keyword>
<feature type="region of interest" description="Arm" evidence="12">
    <location>
        <begin position="94"/>
        <end position="138"/>
    </location>
</feature>
<organism evidence="14 15">
    <name type="scientific">Aeromicrobium piscarium</name>
    <dbReference type="NCBI Taxonomy" id="2590901"/>
    <lineage>
        <taxon>Bacteria</taxon>
        <taxon>Bacillati</taxon>
        <taxon>Actinomycetota</taxon>
        <taxon>Actinomycetes</taxon>
        <taxon>Propionibacteriales</taxon>
        <taxon>Nocardioidaceae</taxon>
        <taxon>Aeromicrobium</taxon>
    </lineage>
</organism>
<dbReference type="Pfam" id="PF12848">
    <property type="entry name" value="ABC_tran_Xtn"/>
    <property type="match status" value="1"/>
</dbReference>
<comment type="subcellular location">
    <subcellularLocation>
        <location evidence="12">Cytoplasm</location>
    </subcellularLocation>
    <text evidence="12">Associates with ribosomes and polysomes.</text>
</comment>
<dbReference type="FunFam" id="3.40.50.300:FF:000011">
    <property type="entry name" value="Putative ABC transporter ATP-binding component"/>
    <property type="match status" value="1"/>
</dbReference>
<dbReference type="Gene3D" id="3.40.50.300">
    <property type="entry name" value="P-loop containing nucleotide triphosphate hydrolases"/>
    <property type="match status" value="2"/>
</dbReference>
<keyword evidence="5 12" id="KW-0677">Repeat</keyword>
<evidence type="ECO:0000313" key="14">
    <source>
        <dbReference type="EMBL" id="TSD63606.1"/>
    </source>
</evidence>
<dbReference type="PANTHER" id="PTHR43858">
    <property type="entry name" value="ENERGY-DEPENDENT TRANSLATIONAL THROTTLE PROTEIN ETTA"/>
    <property type="match status" value="1"/>
</dbReference>
<keyword evidence="15" id="KW-1185">Reference proteome</keyword>
<dbReference type="GO" id="GO:0005737">
    <property type="term" value="C:cytoplasm"/>
    <property type="evidence" value="ECO:0007669"/>
    <property type="project" value="UniProtKB-SubCell"/>
</dbReference>
<dbReference type="EC" id="3.6.1.-" evidence="12"/>
<evidence type="ECO:0000313" key="15">
    <source>
        <dbReference type="Proteomes" id="UP000316988"/>
    </source>
</evidence>
<dbReference type="InterPro" id="IPR003593">
    <property type="entry name" value="AAA+_ATPase"/>
</dbReference>
<dbReference type="InterPro" id="IPR027417">
    <property type="entry name" value="P-loop_NTPase"/>
</dbReference>
<dbReference type="GO" id="GO:0045900">
    <property type="term" value="P:negative regulation of translational elongation"/>
    <property type="evidence" value="ECO:0007669"/>
    <property type="project" value="UniProtKB-UniRule"/>
</dbReference>
<keyword evidence="3 12" id="KW-0820">tRNA-binding</keyword>
<sequence>MAEYILTLRNVRKAHGDKVVLDNVTLSFLHGAKIGVVGPNGMGKSTLLKLMAGLEQPNNGDLVRDPDATVGMLQQEPPLTEGKTVLENVEEAVGEIKGKLDRYNQISEELADPDADYDTLLAEMGELQTDLDASNAWELDSRLDQAMDALRCPPPDTLVDHLSGGERRRVALCKLLLQQPDLLLLDEPTNHLDAESVQWLEGHLKNYPGAVLAVTHDRYFLDNVAQWIAEVDRGQIHGYEGNYSTYLETKKDRLKIEGQKDAKRAKMLEKELEWVRSNAKGRQAKSKARLARYEELAAEAEKARKIDTTDINIPPGPRLGDVVLEAKGLTKGFEGRTLWDDISFSLPRAGIVGIVGPNGVGKTTLFRMITGSEQPDAGSLTVGQTVKISYADQTRANIDANKNVWEVVSEGLDFIKVANFEMNSRAYVASFGFKGSDQQKKAGVLSGGERNRLNLALTLKQGGNMLLLDEPTNDLDVETLSALEDALLDFPGCAVVTSHDRWFLDRVATHILAWEGTDEEPGNWFWFEGNFASYEANKVERLGAEAARPHRVTHRRLTRD</sequence>
<evidence type="ECO:0000256" key="3">
    <source>
        <dbReference type="ARBA" id="ARBA00022555"/>
    </source>
</evidence>
<comment type="caution">
    <text evidence="12">Lacks conserved residue(s) required for the propagation of feature annotation.</text>
</comment>
<keyword evidence="9 12" id="KW-0810">Translation regulation</keyword>
<dbReference type="Proteomes" id="UP000316988">
    <property type="component" value="Unassembled WGS sequence"/>
</dbReference>
<evidence type="ECO:0000256" key="11">
    <source>
        <dbReference type="ARBA" id="ARBA00022917"/>
    </source>
</evidence>
<feature type="domain" description="ABC transporter" evidence="13">
    <location>
        <begin position="6"/>
        <end position="258"/>
    </location>
</feature>
<evidence type="ECO:0000256" key="7">
    <source>
        <dbReference type="ARBA" id="ARBA00022801"/>
    </source>
</evidence>
<keyword evidence="4 12" id="KW-0699">rRNA-binding</keyword>
<dbReference type="EMBL" id="VLNT01000005">
    <property type="protein sequence ID" value="TSD63606.1"/>
    <property type="molecule type" value="Genomic_DNA"/>
</dbReference>
<evidence type="ECO:0000256" key="12">
    <source>
        <dbReference type="HAMAP-Rule" id="MF_00847"/>
    </source>
</evidence>
<dbReference type="CDD" id="cd03221">
    <property type="entry name" value="ABCF_EF-3"/>
    <property type="match status" value="2"/>
</dbReference>
<name>A0A554SB90_9ACTN</name>
<comment type="function">
    <text evidence="12">A translation factor that gates the progression of the 70S ribosomal initiation complex (IC, containing tRNA(fMet) in the P-site) into the translation elongation cycle by using a mechanism sensitive to the ATP/ADP ratio. Binds to the 70S ribosome E-site where it modulates the state of the translating ribosome during subunit translocation. ATP hydrolysis probably frees it from the ribosome, which can enter the elongation phase.</text>
</comment>
<dbReference type="InterPro" id="IPR003439">
    <property type="entry name" value="ABC_transporter-like_ATP-bd"/>
</dbReference>
<dbReference type="NCBIfam" id="TIGR03719">
    <property type="entry name" value="ABC_ABC_ChvD"/>
    <property type="match status" value="1"/>
</dbReference>
<evidence type="ECO:0000256" key="2">
    <source>
        <dbReference type="ARBA" id="ARBA00022490"/>
    </source>
</evidence>
<comment type="catalytic activity">
    <reaction evidence="12">
        <text>ATP + H2O = ADP + phosphate + H(+)</text>
        <dbReference type="Rhea" id="RHEA:13065"/>
        <dbReference type="ChEBI" id="CHEBI:15377"/>
        <dbReference type="ChEBI" id="CHEBI:15378"/>
        <dbReference type="ChEBI" id="CHEBI:30616"/>
        <dbReference type="ChEBI" id="CHEBI:43474"/>
        <dbReference type="ChEBI" id="CHEBI:456216"/>
    </reaction>
</comment>
<dbReference type="GO" id="GO:0006412">
    <property type="term" value="P:translation"/>
    <property type="evidence" value="ECO:0007669"/>
    <property type="project" value="UniProtKB-KW"/>
</dbReference>
<comment type="subunit">
    <text evidence="12">Monomer. Probably contacts ribosomal proteins L1, L5, L33 and S7, the 16S and 23S rRNA and the P-site containing tRNA(fMet).</text>
</comment>
<dbReference type="GO" id="GO:0005524">
    <property type="term" value="F:ATP binding"/>
    <property type="evidence" value="ECO:0007669"/>
    <property type="project" value="UniProtKB-UniRule"/>
</dbReference>
<dbReference type="GO" id="GO:0000049">
    <property type="term" value="F:tRNA binding"/>
    <property type="evidence" value="ECO:0007669"/>
    <property type="project" value="UniProtKB-UniRule"/>
</dbReference>
<dbReference type="PANTHER" id="PTHR43858:SF1">
    <property type="entry name" value="ABC TRANSPORTER-RELATED PROTEIN"/>
    <property type="match status" value="1"/>
</dbReference>
<dbReference type="SMART" id="SM00382">
    <property type="entry name" value="AAA"/>
    <property type="match status" value="2"/>
</dbReference>
<dbReference type="InterPro" id="IPR017871">
    <property type="entry name" value="ABC_transporter-like_CS"/>
</dbReference>
<dbReference type="InterPro" id="IPR022374">
    <property type="entry name" value="EttA"/>
</dbReference>
<evidence type="ECO:0000256" key="5">
    <source>
        <dbReference type="ARBA" id="ARBA00022737"/>
    </source>
</evidence>